<dbReference type="Gene3D" id="3.90.1010.10">
    <property type="match status" value="1"/>
</dbReference>
<dbReference type="EMBL" id="FUWZ01000003">
    <property type="protein sequence ID" value="SKA30234.1"/>
    <property type="molecule type" value="Genomic_DNA"/>
</dbReference>
<evidence type="ECO:0000313" key="4">
    <source>
        <dbReference type="Proteomes" id="UP000190367"/>
    </source>
</evidence>
<evidence type="ECO:0000256" key="1">
    <source>
        <dbReference type="ARBA" id="ARBA00010282"/>
    </source>
</evidence>
<dbReference type="Pfam" id="PF02657">
    <property type="entry name" value="SufE"/>
    <property type="match status" value="1"/>
</dbReference>
<dbReference type="OrthoDB" id="9799320at2"/>
<proteinExistence type="inferred from homology"/>
<dbReference type="InterPro" id="IPR003808">
    <property type="entry name" value="Fe-S_metab-assoc_dom"/>
</dbReference>
<dbReference type="RefSeq" id="WP_078670619.1">
    <property type="nucleotide sequence ID" value="NZ_FUWZ01000003.1"/>
</dbReference>
<reference evidence="4" key="1">
    <citation type="submission" date="2017-02" db="EMBL/GenBank/DDBJ databases">
        <authorList>
            <person name="Varghese N."/>
            <person name="Submissions S."/>
        </authorList>
    </citation>
    <scope>NUCLEOTIDE SEQUENCE [LARGE SCALE GENOMIC DNA]</scope>
    <source>
        <strain evidence="4">DSM 22224</strain>
    </source>
</reference>
<comment type="similarity">
    <text evidence="1">Belongs to the SufE family.</text>
</comment>
<feature type="domain" description="Fe-S metabolism associated" evidence="2">
    <location>
        <begin position="12"/>
        <end position="129"/>
    </location>
</feature>
<dbReference type="AlphaFoldDB" id="A0A1T4SPL9"/>
<accession>A0A1T4SPL9</accession>
<organism evidence="3 4">
    <name type="scientific">Chitinophaga eiseniae</name>
    <dbReference type="NCBI Taxonomy" id="634771"/>
    <lineage>
        <taxon>Bacteria</taxon>
        <taxon>Pseudomonadati</taxon>
        <taxon>Bacteroidota</taxon>
        <taxon>Chitinophagia</taxon>
        <taxon>Chitinophagales</taxon>
        <taxon>Chitinophagaceae</taxon>
        <taxon>Chitinophaga</taxon>
    </lineage>
</organism>
<sequence length="142" mass="16169">MTINERQDEIKSDFEVMSNWEDKYEYIIQLGKDLPLIAEEYKTPENLIKGCQSRVWLHTELRDGKLYFTGDSDAVITKGLVSLMIYVLSGHTPKEIASADIYFINDIGLSSHLSPTRSNGLLSMLKQMKLYAVAYQAKTNQS</sequence>
<dbReference type="STRING" id="634771.SAMN04488128_103248"/>
<dbReference type="Proteomes" id="UP000190367">
    <property type="component" value="Unassembled WGS sequence"/>
</dbReference>
<dbReference type="SUPFAM" id="SSF82649">
    <property type="entry name" value="SufE/NifU"/>
    <property type="match status" value="1"/>
</dbReference>
<dbReference type="PANTHER" id="PTHR43597:SF5">
    <property type="entry name" value="SUFE-LIKE PROTEIN 2, CHLOROPLASTIC"/>
    <property type="match status" value="1"/>
</dbReference>
<gene>
    <name evidence="3" type="ORF">SAMN04488128_103248</name>
</gene>
<name>A0A1T4SPL9_9BACT</name>
<evidence type="ECO:0000259" key="2">
    <source>
        <dbReference type="Pfam" id="PF02657"/>
    </source>
</evidence>
<dbReference type="PANTHER" id="PTHR43597">
    <property type="entry name" value="SULFUR ACCEPTOR PROTEIN CSDE"/>
    <property type="match status" value="1"/>
</dbReference>
<evidence type="ECO:0000313" key="3">
    <source>
        <dbReference type="EMBL" id="SKA30234.1"/>
    </source>
</evidence>
<keyword evidence="4" id="KW-1185">Reference proteome</keyword>
<protein>
    <submittedName>
        <fullName evidence="3">Cysteine desulfuration protein SufE</fullName>
    </submittedName>
</protein>